<comment type="caution">
    <text evidence="1">The sequence shown here is derived from an EMBL/GenBank/DDBJ whole genome shotgun (WGS) entry which is preliminary data.</text>
</comment>
<sequence>MKLETLTDLYVHSLKDLYSAEKQLVKALPKMAKAATNEKLKAGFTQHLEETKEHVARLEALLSSHKQTTRGPKCKAMEGLIEEGSELIEEEADPEVLDVGLIGAAQKVEHYEIAAYGTARAMAELLGDKKGQKLLQQTLDEEGATDKKLTELALSEVNVSADA</sequence>
<dbReference type="OrthoDB" id="9795056at2"/>
<organism evidence="1 2">
    <name type="scientific">Brevifollis gellanilyticus</name>
    <dbReference type="NCBI Taxonomy" id="748831"/>
    <lineage>
        <taxon>Bacteria</taxon>
        <taxon>Pseudomonadati</taxon>
        <taxon>Verrucomicrobiota</taxon>
        <taxon>Verrucomicrobiia</taxon>
        <taxon>Verrucomicrobiales</taxon>
        <taxon>Verrucomicrobiaceae</taxon>
    </lineage>
</organism>
<dbReference type="PANTHER" id="PTHR30565">
    <property type="entry name" value="PROTEIN YCIF"/>
    <property type="match status" value="1"/>
</dbReference>
<dbReference type="PANTHER" id="PTHR30565:SF9">
    <property type="entry name" value="PROTEIN YCIF"/>
    <property type="match status" value="1"/>
</dbReference>
<proteinExistence type="predicted"/>
<dbReference type="InterPro" id="IPR009078">
    <property type="entry name" value="Ferritin-like_SF"/>
</dbReference>
<name>A0A512M2H0_9BACT</name>
<dbReference type="CDD" id="cd07909">
    <property type="entry name" value="YciF"/>
    <property type="match status" value="1"/>
</dbReference>
<dbReference type="Proteomes" id="UP000321577">
    <property type="component" value="Unassembled WGS sequence"/>
</dbReference>
<dbReference type="SUPFAM" id="SSF47240">
    <property type="entry name" value="Ferritin-like"/>
    <property type="match status" value="1"/>
</dbReference>
<dbReference type="EMBL" id="BKAG01000001">
    <property type="protein sequence ID" value="GEP40933.1"/>
    <property type="molecule type" value="Genomic_DNA"/>
</dbReference>
<evidence type="ECO:0000313" key="2">
    <source>
        <dbReference type="Proteomes" id="UP000321577"/>
    </source>
</evidence>
<dbReference type="InterPro" id="IPR047114">
    <property type="entry name" value="YciF"/>
</dbReference>
<dbReference type="AlphaFoldDB" id="A0A512M2H0"/>
<protein>
    <submittedName>
        <fullName evidence="1">YciE/YciF family protein</fullName>
    </submittedName>
</protein>
<evidence type="ECO:0000313" key="1">
    <source>
        <dbReference type="EMBL" id="GEP40933.1"/>
    </source>
</evidence>
<keyword evidence="2" id="KW-1185">Reference proteome</keyword>
<dbReference type="InterPro" id="IPR010287">
    <property type="entry name" value="DUF892_YciF-like"/>
</dbReference>
<accession>A0A512M2H0</accession>
<dbReference type="InterPro" id="IPR012347">
    <property type="entry name" value="Ferritin-like"/>
</dbReference>
<dbReference type="Gene3D" id="1.20.1260.10">
    <property type="match status" value="1"/>
</dbReference>
<gene>
    <name evidence="1" type="ORF">BGE01nite_02240</name>
</gene>
<reference evidence="1 2" key="1">
    <citation type="submission" date="2019-07" db="EMBL/GenBank/DDBJ databases">
        <title>Whole genome shotgun sequence of Brevifollis gellanilyticus NBRC 108608.</title>
        <authorList>
            <person name="Hosoyama A."/>
            <person name="Uohara A."/>
            <person name="Ohji S."/>
            <person name="Ichikawa N."/>
        </authorList>
    </citation>
    <scope>NUCLEOTIDE SEQUENCE [LARGE SCALE GENOMIC DNA]</scope>
    <source>
        <strain evidence="1 2">NBRC 108608</strain>
    </source>
</reference>
<dbReference type="Pfam" id="PF05974">
    <property type="entry name" value="DUF892"/>
    <property type="match status" value="1"/>
</dbReference>
<dbReference type="RefSeq" id="WP_146848404.1">
    <property type="nucleotide sequence ID" value="NZ_BKAG01000001.1"/>
</dbReference>